<evidence type="ECO:0000313" key="1">
    <source>
        <dbReference type="EMBL" id="KAJ2793284.1"/>
    </source>
</evidence>
<organism evidence="1 2">
    <name type="scientific">Coemansia helicoidea</name>
    <dbReference type="NCBI Taxonomy" id="1286919"/>
    <lineage>
        <taxon>Eukaryota</taxon>
        <taxon>Fungi</taxon>
        <taxon>Fungi incertae sedis</taxon>
        <taxon>Zoopagomycota</taxon>
        <taxon>Kickxellomycotina</taxon>
        <taxon>Kickxellomycetes</taxon>
        <taxon>Kickxellales</taxon>
        <taxon>Kickxellaceae</taxon>
        <taxon>Coemansia</taxon>
    </lineage>
</organism>
<gene>
    <name evidence="1" type="ORF">H4R21_005956</name>
</gene>
<feature type="non-terminal residue" evidence="1">
    <location>
        <position position="266"/>
    </location>
</feature>
<sequence>MADPAAAAQPDPAPSDDERLLFAPLTQEDVRNCSFSSWYPRLRSVTFKSAVIKPLERDFVDYLLADGIYIPGAVTPEYHGEIEEQGASGSEWSDSEDGSDSDREDGSDSDNEAATSSKRAASAPGVGRTTAEIQRQIEALGGPVFPRMGWSAPTDAAWAAATRSLKCRDAPDIYTLLKSSDKIARDLIEGRYGLPPDSTAEPELVLRQWANLVPAMAFRCFVKARRVRAISQLDYHHYDYLEEMRDEIVSRITRLFDDHVKAAIAA</sequence>
<proteinExistence type="predicted"/>
<accession>A0ACC1KQU2</accession>
<protein>
    <submittedName>
        <fullName evidence="1">Uncharacterized protein</fullName>
    </submittedName>
</protein>
<dbReference type="EMBL" id="JANBUN010002935">
    <property type="protein sequence ID" value="KAJ2793284.1"/>
    <property type="molecule type" value="Genomic_DNA"/>
</dbReference>
<evidence type="ECO:0000313" key="2">
    <source>
        <dbReference type="Proteomes" id="UP001140087"/>
    </source>
</evidence>
<reference evidence="1" key="1">
    <citation type="submission" date="2022-07" db="EMBL/GenBank/DDBJ databases">
        <title>Phylogenomic reconstructions and comparative analyses of Kickxellomycotina fungi.</title>
        <authorList>
            <person name="Reynolds N.K."/>
            <person name="Stajich J.E."/>
            <person name="Barry K."/>
            <person name="Grigoriev I.V."/>
            <person name="Crous P."/>
            <person name="Smith M.E."/>
        </authorList>
    </citation>
    <scope>NUCLEOTIDE SEQUENCE</scope>
    <source>
        <strain evidence="1">BCRC 34780</strain>
    </source>
</reference>
<dbReference type="Proteomes" id="UP001140087">
    <property type="component" value="Unassembled WGS sequence"/>
</dbReference>
<comment type="caution">
    <text evidence="1">The sequence shown here is derived from an EMBL/GenBank/DDBJ whole genome shotgun (WGS) entry which is preliminary data.</text>
</comment>
<name>A0ACC1KQU2_9FUNG</name>
<keyword evidence="2" id="KW-1185">Reference proteome</keyword>